<evidence type="ECO:0000256" key="1">
    <source>
        <dbReference type="SAM" id="MobiDB-lite"/>
    </source>
</evidence>
<comment type="caution">
    <text evidence="2">The sequence shown here is derived from an EMBL/GenBank/DDBJ whole genome shotgun (WGS) entry which is preliminary data.</text>
</comment>
<sequence length="220" mass="23958">MSEAVEPWRHVGRVYTNGQQFLVLDIGVLAAWRATEEQIDELVELGSCVTTLPVGDGIAGIVAVDASINDEGWLEVFQRGTDHVAIVQGLGSPYRDVMVRALSYSSTTQADDAFIEIGGDELVLWDSALDGAEDTHTGLHHAVPRRLPADPQPLHAGSPLPPAGLRIPVRPGTYQLDVRWRTALGDGAHFARWLLKRRNGQTTARHQLKRSARLAVLPPA</sequence>
<protein>
    <submittedName>
        <fullName evidence="2">Uncharacterized protein</fullName>
    </submittedName>
</protein>
<dbReference type="EMBL" id="BONE01000129">
    <property type="protein sequence ID" value="GIF78272.1"/>
    <property type="molecule type" value="Genomic_DNA"/>
</dbReference>
<keyword evidence="3" id="KW-1185">Reference proteome</keyword>
<organism evidence="2 3">
    <name type="scientific">Asanoa siamensis</name>
    <dbReference type="NCBI Taxonomy" id="926357"/>
    <lineage>
        <taxon>Bacteria</taxon>
        <taxon>Bacillati</taxon>
        <taxon>Actinomycetota</taxon>
        <taxon>Actinomycetes</taxon>
        <taxon>Micromonosporales</taxon>
        <taxon>Micromonosporaceae</taxon>
        <taxon>Asanoa</taxon>
    </lineage>
</organism>
<reference evidence="2 3" key="1">
    <citation type="submission" date="2021-01" db="EMBL/GenBank/DDBJ databases">
        <title>Whole genome shotgun sequence of Asanoa siamensis NBRC 107932.</title>
        <authorList>
            <person name="Komaki H."/>
            <person name="Tamura T."/>
        </authorList>
    </citation>
    <scope>NUCLEOTIDE SEQUENCE [LARGE SCALE GENOMIC DNA]</scope>
    <source>
        <strain evidence="2 3">NBRC 107932</strain>
    </source>
</reference>
<feature type="region of interest" description="Disordered" evidence="1">
    <location>
        <begin position="144"/>
        <end position="163"/>
    </location>
</feature>
<proteinExistence type="predicted"/>
<evidence type="ECO:0000313" key="2">
    <source>
        <dbReference type="EMBL" id="GIF78272.1"/>
    </source>
</evidence>
<dbReference type="Proteomes" id="UP000604117">
    <property type="component" value="Unassembled WGS sequence"/>
</dbReference>
<gene>
    <name evidence="2" type="ORF">Asi02nite_77900</name>
</gene>
<evidence type="ECO:0000313" key="3">
    <source>
        <dbReference type="Proteomes" id="UP000604117"/>
    </source>
</evidence>
<name>A0ABQ4D418_9ACTN</name>
<dbReference type="RefSeq" id="WP_203719101.1">
    <property type="nucleotide sequence ID" value="NZ_BONE01000129.1"/>
</dbReference>
<accession>A0ABQ4D418</accession>